<evidence type="ECO:0000256" key="4">
    <source>
        <dbReference type="ARBA" id="ARBA00023157"/>
    </source>
</evidence>
<feature type="region of interest" description="Disordered" evidence="7">
    <location>
        <begin position="152"/>
        <end position="185"/>
    </location>
</feature>
<proteinExistence type="predicted"/>
<dbReference type="GO" id="GO:0005615">
    <property type="term" value="C:extracellular space"/>
    <property type="evidence" value="ECO:0007669"/>
    <property type="project" value="TreeGrafter"/>
</dbReference>
<dbReference type="GO" id="GO:0045778">
    <property type="term" value="P:positive regulation of ossification"/>
    <property type="evidence" value="ECO:0007669"/>
    <property type="project" value="TreeGrafter"/>
</dbReference>
<dbReference type="PROSITE" id="PS01186">
    <property type="entry name" value="EGF_2"/>
    <property type="match status" value="1"/>
</dbReference>
<feature type="domain" description="EGF-like" evidence="8">
    <location>
        <begin position="35"/>
        <end position="75"/>
    </location>
</feature>
<evidence type="ECO:0000256" key="5">
    <source>
        <dbReference type="ARBA" id="ARBA00023180"/>
    </source>
</evidence>
<keyword evidence="3" id="KW-0677">Repeat</keyword>
<dbReference type="PANTHER" id="PTHR24042">
    <property type="entry name" value="NEL HOMOLOG"/>
    <property type="match status" value="1"/>
</dbReference>
<dbReference type="GO" id="GO:0008201">
    <property type="term" value="F:heparin binding"/>
    <property type="evidence" value="ECO:0007669"/>
    <property type="project" value="TreeGrafter"/>
</dbReference>
<evidence type="ECO:0000313" key="10">
    <source>
        <dbReference type="Proteomes" id="UP001488805"/>
    </source>
</evidence>
<evidence type="ECO:0000256" key="2">
    <source>
        <dbReference type="ARBA" id="ARBA00022729"/>
    </source>
</evidence>
<dbReference type="GO" id="GO:0045667">
    <property type="term" value="P:regulation of osteoblast differentiation"/>
    <property type="evidence" value="ECO:0007669"/>
    <property type="project" value="TreeGrafter"/>
</dbReference>
<dbReference type="GO" id="GO:0030855">
    <property type="term" value="P:epithelial cell differentiation"/>
    <property type="evidence" value="ECO:0007669"/>
    <property type="project" value="UniProtKB-ARBA"/>
</dbReference>
<dbReference type="InterPro" id="IPR051586">
    <property type="entry name" value="PKC-binding_NELL"/>
</dbReference>
<name>A0AAW1G731_ZOAVI</name>
<comment type="caution">
    <text evidence="9">The sequence shown here is derived from an EMBL/GenBank/DDBJ whole genome shotgun (WGS) entry which is preliminary data.</text>
</comment>
<keyword evidence="5" id="KW-0325">Glycoprotein</keyword>
<dbReference type="GO" id="GO:0005080">
    <property type="term" value="F:protein kinase C binding"/>
    <property type="evidence" value="ECO:0007669"/>
    <property type="project" value="TreeGrafter"/>
</dbReference>
<dbReference type="Pfam" id="PF07645">
    <property type="entry name" value="EGF_CA"/>
    <property type="match status" value="1"/>
</dbReference>
<dbReference type="InterPro" id="IPR024731">
    <property type="entry name" value="NELL2-like_EGF"/>
</dbReference>
<keyword evidence="2" id="KW-0732">Signal</keyword>
<accession>A0AAW1G731</accession>
<evidence type="ECO:0000313" key="9">
    <source>
        <dbReference type="EMBL" id="KAK9542335.1"/>
    </source>
</evidence>
<evidence type="ECO:0000256" key="6">
    <source>
        <dbReference type="PROSITE-ProRule" id="PRU00076"/>
    </source>
</evidence>
<dbReference type="Gene3D" id="2.10.25.10">
    <property type="entry name" value="Laminin"/>
    <property type="match status" value="2"/>
</dbReference>
<dbReference type="PANTHER" id="PTHR24042:SF2">
    <property type="entry name" value="PROTEIN KINASE C-BINDING PROTEIN NELL1"/>
    <property type="match status" value="1"/>
</dbReference>
<dbReference type="CDD" id="cd00054">
    <property type="entry name" value="EGF_CA"/>
    <property type="match status" value="2"/>
</dbReference>
<evidence type="ECO:0000256" key="1">
    <source>
        <dbReference type="ARBA" id="ARBA00022536"/>
    </source>
</evidence>
<dbReference type="SMART" id="SM00179">
    <property type="entry name" value="EGF_CA"/>
    <property type="match status" value="2"/>
</dbReference>
<dbReference type="InterPro" id="IPR049883">
    <property type="entry name" value="NOTCH1_EGF-like"/>
</dbReference>
<keyword evidence="10" id="KW-1185">Reference proteome</keyword>
<feature type="compositionally biased region" description="Basic and acidic residues" evidence="7">
    <location>
        <begin position="176"/>
        <end position="185"/>
    </location>
</feature>
<dbReference type="InterPro" id="IPR001881">
    <property type="entry name" value="EGF-like_Ca-bd_dom"/>
</dbReference>
<dbReference type="GO" id="GO:0005509">
    <property type="term" value="F:calcium ion binding"/>
    <property type="evidence" value="ECO:0007669"/>
    <property type="project" value="InterPro"/>
</dbReference>
<keyword evidence="4" id="KW-1015">Disulfide bond</keyword>
<reference evidence="9 10" key="1">
    <citation type="journal article" date="2024" name="Genome Biol. Evol.">
        <title>Chromosome-level genome assembly of the viviparous eelpout Zoarces viviparus.</title>
        <authorList>
            <person name="Fuhrmann N."/>
            <person name="Brasseur M.V."/>
            <person name="Bakowski C.E."/>
            <person name="Podsiadlowski L."/>
            <person name="Prost S."/>
            <person name="Krehenwinkel H."/>
            <person name="Mayer C."/>
        </authorList>
    </citation>
    <scope>NUCLEOTIDE SEQUENCE [LARGE SCALE GENOMIC DNA]</scope>
    <source>
        <strain evidence="9">NO-MEL_2022_Ind0_liver</strain>
    </source>
</reference>
<dbReference type="InterPro" id="IPR000742">
    <property type="entry name" value="EGF"/>
</dbReference>
<dbReference type="FunFam" id="2.10.25.10:FF:000038">
    <property type="entry name" value="Fibrillin 2"/>
    <property type="match status" value="1"/>
</dbReference>
<dbReference type="AlphaFoldDB" id="A0AAW1G731"/>
<sequence length="185" mass="20223">MHYCQSNTVCVNLPGSHRCDCVPGFIRVDEYSCTEHDECATGQNLCDENAICTNTIRGHLCTCKPGYVGNGTICRGKFLALEQPSRHTNTDPNRPPHPLMVADPLLRNIGLVHASFTSPNQAAAATEMMRIDPTAVSDLFFFHMCASSPSPHTLLPVDRSPRPGDSPDWPRSITDGGREESENGK</sequence>
<evidence type="ECO:0000256" key="3">
    <source>
        <dbReference type="ARBA" id="ARBA00022737"/>
    </source>
</evidence>
<dbReference type="EMBL" id="JBCEZU010000001">
    <property type="protein sequence ID" value="KAK9542335.1"/>
    <property type="molecule type" value="Genomic_DNA"/>
</dbReference>
<organism evidence="9 10">
    <name type="scientific">Zoarces viviparus</name>
    <name type="common">Viviparous eelpout</name>
    <name type="synonym">Blennius viviparus</name>
    <dbReference type="NCBI Taxonomy" id="48416"/>
    <lineage>
        <taxon>Eukaryota</taxon>
        <taxon>Metazoa</taxon>
        <taxon>Chordata</taxon>
        <taxon>Craniata</taxon>
        <taxon>Vertebrata</taxon>
        <taxon>Euteleostomi</taxon>
        <taxon>Actinopterygii</taxon>
        <taxon>Neopterygii</taxon>
        <taxon>Teleostei</taxon>
        <taxon>Neoteleostei</taxon>
        <taxon>Acanthomorphata</taxon>
        <taxon>Eupercaria</taxon>
        <taxon>Perciformes</taxon>
        <taxon>Cottioidei</taxon>
        <taxon>Zoarcales</taxon>
        <taxon>Zoarcidae</taxon>
        <taxon>Zoarcinae</taxon>
        <taxon>Zoarces</taxon>
    </lineage>
</organism>
<dbReference type="Proteomes" id="UP001488805">
    <property type="component" value="Unassembled WGS sequence"/>
</dbReference>
<dbReference type="SMART" id="SM00181">
    <property type="entry name" value="EGF"/>
    <property type="match status" value="2"/>
</dbReference>
<evidence type="ECO:0000256" key="7">
    <source>
        <dbReference type="SAM" id="MobiDB-lite"/>
    </source>
</evidence>
<dbReference type="GO" id="GO:0005737">
    <property type="term" value="C:cytoplasm"/>
    <property type="evidence" value="ECO:0007669"/>
    <property type="project" value="TreeGrafter"/>
</dbReference>
<protein>
    <recommendedName>
        <fullName evidence="8">EGF-like domain-containing protein</fullName>
    </recommendedName>
</protein>
<gene>
    <name evidence="9" type="ORF">VZT92_000206</name>
</gene>
<dbReference type="PROSITE" id="PS50026">
    <property type="entry name" value="EGF_3"/>
    <property type="match status" value="1"/>
</dbReference>
<dbReference type="Pfam" id="PF12947">
    <property type="entry name" value="EGF_3"/>
    <property type="match status" value="1"/>
</dbReference>
<dbReference type="SUPFAM" id="SSF57196">
    <property type="entry name" value="EGF/Laminin"/>
    <property type="match status" value="2"/>
</dbReference>
<keyword evidence="1 6" id="KW-0245">EGF-like domain</keyword>
<evidence type="ECO:0000259" key="8">
    <source>
        <dbReference type="PROSITE" id="PS50026"/>
    </source>
</evidence>
<comment type="caution">
    <text evidence="6">Lacks conserved residue(s) required for the propagation of feature annotation.</text>
</comment>